<name>A0A9Q7ADG2_9BACT</name>
<dbReference type="KEGG" id="aram:KAR29_02345"/>
<dbReference type="Proteomes" id="UP000671879">
    <property type="component" value="Chromosome"/>
</dbReference>
<sequence length="276" mass="29427">MRWVVGNGQGRGTRLRQEDSFACSDLSDRAFVERAGFLAVLADGMGGMAMGREASSVAVETILEAYAVKGPGETVGEALRRAFVRANRAVSDLASEVGLAGSVGTTAVAAVLFEENLYWAWAGDSRVYLLRQGCLHPLTQDHNLACRLRQEGRSPREVARHPDREALTSFFGLAEIPLLGLSETPLPLEEGDRVLLCSDGLYRSLSDEEMAAVLAGNPRLAGESLVAEALAKKRPRQDNVTALVVSVERASVPDGGGLLSSVAAGARRLLALQRQA</sequence>
<dbReference type="SMART" id="SM00331">
    <property type="entry name" value="PP2C_SIG"/>
    <property type="match status" value="1"/>
</dbReference>
<dbReference type="Pfam" id="PF13672">
    <property type="entry name" value="PP2C_2"/>
    <property type="match status" value="1"/>
</dbReference>
<dbReference type="AlphaFoldDB" id="A0A9Q7ADG2"/>
<evidence type="ECO:0000313" key="2">
    <source>
        <dbReference type="EMBL" id="QTX32793.1"/>
    </source>
</evidence>
<dbReference type="PROSITE" id="PS51746">
    <property type="entry name" value="PPM_2"/>
    <property type="match status" value="1"/>
</dbReference>
<dbReference type="EMBL" id="CP072943">
    <property type="protein sequence ID" value="QTX32793.1"/>
    <property type="molecule type" value="Genomic_DNA"/>
</dbReference>
<dbReference type="InterPro" id="IPR001932">
    <property type="entry name" value="PPM-type_phosphatase-like_dom"/>
</dbReference>
<dbReference type="SUPFAM" id="SSF81606">
    <property type="entry name" value="PP2C-like"/>
    <property type="match status" value="1"/>
</dbReference>
<feature type="domain" description="PPM-type phosphatase" evidence="1">
    <location>
        <begin position="19"/>
        <end position="247"/>
    </location>
</feature>
<protein>
    <submittedName>
        <fullName evidence="2">Serine/threonine-protein phosphatase</fullName>
    </submittedName>
</protein>
<evidence type="ECO:0000259" key="1">
    <source>
        <dbReference type="PROSITE" id="PS51746"/>
    </source>
</evidence>
<dbReference type="InterPro" id="IPR015655">
    <property type="entry name" value="PP2C"/>
</dbReference>
<reference evidence="3" key="1">
    <citation type="submission" date="2021-04" db="EMBL/GenBank/DDBJ databases">
        <title>A novel Synergistetes isolate from a pyrite-forming mixed culture.</title>
        <authorList>
            <person name="Bunk B."/>
            <person name="Sproer C."/>
            <person name="Spring S."/>
            <person name="Pester M."/>
        </authorList>
    </citation>
    <scope>NUCLEOTIDE SEQUENCE [LARGE SCALE GENOMIC DNA]</scope>
    <source>
        <strain evidence="3">J.5.4.2-T.3.5.2</strain>
    </source>
</reference>
<dbReference type="Gene3D" id="3.60.40.10">
    <property type="entry name" value="PPM-type phosphatase domain"/>
    <property type="match status" value="1"/>
</dbReference>
<accession>A0A9Q7ADG2</accession>
<dbReference type="RefSeq" id="WP_274374048.1">
    <property type="nucleotide sequence ID" value="NZ_CP072943.1"/>
</dbReference>
<dbReference type="InterPro" id="IPR036457">
    <property type="entry name" value="PPM-type-like_dom_sf"/>
</dbReference>
<organism evidence="2 3">
    <name type="scientific">Aminithiophilus ramosus</name>
    <dbReference type="NCBI Taxonomy" id="3029084"/>
    <lineage>
        <taxon>Bacteria</taxon>
        <taxon>Thermotogati</taxon>
        <taxon>Synergistota</taxon>
        <taxon>Synergistia</taxon>
        <taxon>Synergistales</taxon>
        <taxon>Aminithiophilaceae</taxon>
        <taxon>Aminithiophilus</taxon>
    </lineage>
</organism>
<dbReference type="PANTHER" id="PTHR47992">
    <property type="entry name" value="PROTEIN PHOSPHATASE"/>
    <property type="match status" value="1"/>
</dbReference>
<dbReference type="SMART" id="SM00332">
    <property type="entry name" value="PP2Cc"/>
    <property type="match status" value="1"/>
</dbReference>
<evidence type="ECO:0000313" key="3">
    <source>
        <dbReference type="Proteomes" id="UP000671879"/>
    </source>
</evidence>
<gene>
    <name evidence="2" type="ORF">KAR29_02345</name>
</gene>
<proteinExistence type="predicted"/>
<dbReference type="CDD" id="cd00143">
    <property type="entry name" value="PP2Cc"/>
    <property type="match status" value="1"/>
</dbReference>
<keyword evidence="3" id="KW-1185">Reference proteome</keyword>
<dbReference type="GO" id="GO:0004722">
    <property type="term" value="F:protein serine/threonine phosphatase activity"/>
    <property type="evidence" value="ECO:0007669"/>
    <property type="project" value="InterPro"/>
</dbReference>